<dbReference type="Proteomes" id="UP001408789">
    <property type="component" value="Unassembled WGS sequence"/>
</dbReference>
<gene>
    <name evidence="1" type="ORF">SSX86_009356</name>
</gene>
<organism evidence="1 2">
    <name type="scientific">Deinandra increscens subsp. villosa</name>
    <dbReference type="NCBI Taxonomy" id="3103831"/>
    <lineage>
        <taxon>Eukaryota</taxon>
        <taxon>Viridiplantae</taxon>
        <taxon>Streptophyta</taxon>
        <taxon>Embryophyta</taxon>
        <taxon>Tracheophyta</taxon>
        <taxon>Spermatophyta</taxon>
        <taxon>Magnoliopsida</taxon>
        <taxon>eudicotyledons</taxon>
        <taxon>Gunneridae</taxon>
        <taxon>Pentapetalae</taxon>
        <taxon>asterids</taxon>
        <taxon>campanulids</taxon>
        <taxon>Asterales</taxon>
        <taxon>Asteraceae</taxon>
        <taxon>Asteroideae</taxon>
        <taxon>Heliantheae alliance</taxon>
        <taxon>Madieae</taxon>
        <taxon>Madiinae</taxon>
        <taxon>Deinandra</taxon>
    </lineage>
</organism>
<evidence type="ECO:0000313" key="1">
    <source>
        <dbReference type="EMBL" id="KAK9072920.1"/>
    </source>
</evidence>
<protein>
    <submittedName>
        <fullName evidence="1">Uncharacterized protein</fullName>
    </submittedName>
</protein>
<comment type="caution">
    <text evidence="1">The sequence shown here is derived from an EMBL/GenBank/DDBJ whole genome shotgun (WGS) entry which is preliminary data.</text>
</comment>
<reference evidence="1 2" key="1">
    <citation type="submission" date="2024-04" db="EMBL/GenBank/DDBJ databases">
        <title>The reference genome of an endangered Asteraceae, Deinandra increscens subsp. villosa, native to the Central Coast of California.</title>
        <authorList>
            <person name="Guilliams M."/>
            <person name="Hasenstab-Lehman K."/>
            <person name="Meyer R."/>
            <person name="Mcevoy S."/>
        </authorList>
    </citation>
    <scope>NUCLEOTIDE SEQUENCE [LARGE SCALE GENOMIC DNA]</scope>
    <source>
        <tissue evidence="1">Leaf</tissue>
    </source>
</reference>
<dbReference type="AlphaFoldDB" id="A0AAP0DH06"/>
<evidence type="ECO:0000313" key="2">
    <source>
        <dbReference type="Proteomes" id="UP001408789"/>
    </source>
</evidence>
<accession>A0AAP0DH06</accession>
<proteinExistence type="predicted"/>
<sequence length="115" mass="12125">MSFRPIVSGTRLAEHKVIRAEDLAAGTRSEAVHGTWLKVHKDGAWNKPSATGFVVVDIDALKLKILVAVVTAGGVDAVLGADDLPELGSDLVAALAALNVEDFSHGFVRVLELIN</sequence>
<dbReference type="EMBL" id="JBCNJP010000010">
    <property type="protein sequence ID" value="KAK9072920.1"/>
    <property type="molecule type" value="Genomic_DNA"/>
</dbReference>
<name>A0AAP0DH06_9ASTR</name>
<keyword evidence="2" id="KW-1185">Reference proteome</keyword>